<dbReference type="EMBL" id="FPBN01000001">
    <property type="protein sequence ID" value="SFU28471.1"/>
    <property type="molecule type" value="Genomic_DNA"/>
</dbReference>
<evidence type="ECO:0000313" key="11">
    <source>
        <dbReference type="Proteomes" id="UP000183629"/>
    </source>
</evidence>
<keyword evidence="4 8" id="KW-0732">Signal</keyword>
<dbReference type="SUPFAM" id="SSF49478">
    <property type="entry name" value="Cna protein B-type domain"/>
    <property type="match status" value="8"/>
</dbReference>
<evidence type="ECO:0000313" key="10">
    <source>
        <dbReference type="EMBL" id="SFU28471.1"/>
    </source>
</evidence>
<feature type="region of interest" description="Disordered" evidence="6">
    <location>
        <begin position="1043"/>
        <end position="1077"/>
    </location>
</feature>
<organism evidence="10 11">
    <name type="scientific">Streptococcus gallolyticus</name>
    <dbReference type="NCBI Taxonomy" id="315405"/>
    <lineage>
        <taxon>Bacteria</taxon>
        <taxon>Bacillati</taxon>
        <taxon>Bacillota</taxon>
        <taxon>Bacilli</taxon>
        <taxon>Lactobacillales</taxon>
        <taxon>Streptococcaceae</taxon>
        <taxon>Streptococcus</taxon>
    </lineage>
</organism>
<dbReference type="Proteomes" id="UP000183629">
    <property type="component" value="Unassembled WGS sequence"/>
</dbReference>
<keyword evidence="5" id="KW-0572">Peptidoglycan-anchor</keyword>
<dbReference type="InterPro" id="IPR008966">
    <property type="entry name" value="Adhesion_dom_sf"/>
</dbReference>
<sequence>MAKLRKILIALLLLCSSIFSARVAFADTVDITVSNTSLSTNAINGGTSTEFSFDFAVPNSAKSGDTTVISLPDELNFQRNQTFNVYASDGTTVVATAVIDTTTKTLTLTYTDYVDTHDDVTGHLSMNVVVDRTVVTEATTVPATVTINGTTTITISSGGINYTVSTGDSDDIDFWKYGVSYSDDEVMYLINVNTSAATVSNVVISDTINSAGLEYVDGSFEIFEGTWYKNAQNYWALGGSTNVTSNYNIELSADNTSFSINLGTISKGYMIRYRVKANYTLINGEQLSNSATYYSENTALNNADNTFTYQGASGTASGYNYSLTVQKVNEAGEALAGAEFTVTRESTGQVVGTITTGSDGTATISGLLKDNYIITETKAPTGYAIADPVTTEADNSTVTVTDKKATVEVTGTKTWDDNNDQDGKRPDSITVNLLANGTVVDTKTVTADDNWTYTFSDLDQYDADGNEIAYTVSEEMVDGYTTVVDGYNITNTHTPETTEVSGTKTWDDNDDQDGKRPDSITVNLLANGTVVDTKTVTADSNWSYVFTDLPKYANGNEITYTVTEDAVADYTTTYDGYNITNSYTPGETSITVTKAWDDNNDQDGIRPDDIQVQLYADGEKSGDAITLTAADNWTYTWTGLAEKANKQDITYTVEEVSAVDGYATTTGVVENGNVTITNVHNPSTTSLKVDKVWNDNDDQDGLRPTSVTINLLANGEVVDTVDVTPNADGDWTYTFTDLAEYSNGEKVTYAVEEVNTPDGYTSSVDGTTITNTHTPEITEVSGTKVWDDNDDQDGLRPDSIIVNLLANGEVVASQTVTADNDWNYAFTDLPKYDNGNEIVYTVDEATTPDGYTSSVDGTTITNTHTPETTEVSGTKTWADNDDQDGKRPASITVNLLANGTVVDTKTVTADDNWSYSFTDLPKYDNGNEITYTVTEDTVADYTTTYDGYNITNSYTPGETSITVTKVWDDNNDQDGIRPDAIQVQLYANGEKSGDVITLTVADNWTYTWTGLAEKANKKTITYTVEEVSAVDGYTATVGEVDNGNVTITNTHTPTTPETPSSDEPTTPSQSNKKSDKEQDKNIIAALLPSTGSRSGLGLTILGLVLVIALLAGLVYHKVKKA</sequence>
<reference evidence="11" key="1">
    <citation type="submission" date="2016-10" db="EMBL/GenBank/DDBJ databases">
        <authorList>
            <person name="Varghese N."/>
            <person name="Submissions S."/>
        </authorList>
    </citation>
    <scope>NUCLEOTIDE SEQUENCE [LARGE SCALE GENOMIC DNA]</scope>
    <source>
        <strain evidence="11">LMG 15572</strain>
    </source>
</reference>
<feature type="region of interest" description="Disordered" evidence="6">
    <location>
        <begin position="493"/>
        <end position="516"/>
    </location>
</feature>
<keyword evidence="7" id="KW-0812">Transmembrane</keyword>
<dbReference type="InterPro" id="IPR013783">
    <property type="entry name" value="Ig-like_fold"/>
</dbReference>
<evidence type="ECO:0000256" key="8">
    <source>
        <dbReference type="SAM" id="SignalP"/>
    </source>
</evidence>
<dbReference type="Gene3D" id="2.60.40.10">
    <property type="entry name" value="Immunoglobulins"/>
    <property type="match status" value="1"/>
</dbReference>
<dbReference type="InterPro" id="IPR041171">
    <property type="entry name" value="SDR_Ig"/>
</dbReference>
<protein>
    <submittedName>
        <fullName evidence="10">LPXTG-motif cell wall anchor domain-containing protein</fullName>
    </submittedName>
</protein>
<dbReference type="AlphaFoldDB" id="A0A1I7EX28"/>
<dbReference type="Gene3D" id="2.60.40.1140">
    <property type="entry name" value="Collagen-binding surface protein Cna, B-type domain"/>
    <property type="match status" value="7"/>
</dbReference>
<keyword evidence="3" id="KW-0964">Secreted</keyword>
<keyword evidence="11" id="KW-1185">Reference proteome</keyword>
<dbReference type="InterPro" id="IPR041033">
    <property type="entry name" value="SpaA_PFL_dom_1"/>
</dbReference>
<dbReference type="CDD" id="cd00222">
    <property type="entry name" value="CollagenBindB"/>
    <property type="match status" value="7"/>
</dbReference>
<keyword evidence="7" id="KW-0472">Membrane</keyword>
<dbReference type="RefSeq" id="WP_074656315.1">
    <property type="nucleotide sequence ID" value="NZ_FOLZ01000001.1"/>
</dbReference>
<proteinExistence type="predicted"/>
<dbReference type="InterPro" id="IPR019931">
    <property type="entry name" value="LPXTG_anchor"/>
</dbReference>
<dbReference type="Pfam" id="PF05738">
    <property type="entry name" value="Cna_B"/>
    <property type="match status" value="7"/>
</dbReference>
<dbReference type="NCBIfam" id="TIGR01167">
    <property type="entry name" value="LPXTG_anchor"/>
    <property type="match status" value="1"/>
</dbReference>
<dbReference type="Pfam" id="PF17961">
    <property type="entry name" value="Big_8"/>
    <property type="match status" value="1"/>
</dbReference>
<evidence type="ECO:0000259" key="9">
    <source>
        <dbReference type="PROSITE" id="PS50847"/>
    </source>
</evidence>
<evidence type="ECO:0000256" key="1">
    <source>
        <dbReference type="ARBA" id="ARBA00004168"/>
    </source>
</evidence>
<keyword evidence="7" id="KW-1133">Transmembrane helix</keyword>
<name>A0A1I7EX28_9STRE</name>
<evidence type="ECO:0000256" key="3">
    <source>
        <dbReference type="ARBA" id="ARBA00022525"/>
    </source>
</evidence>
<comment type="subcellular location">
    <subcellularLocation>
        <location evidence="1">Secreted</location>
        <location evidence="1">Cell wall</location>
        <topology evidence="1">Peptidoglycan-anchor</topology>
    </subcellularLocation>
</comment>
<dbReference type="PROSITE" id="PS50847">
    <property type="entry name" value="GRAM_POS_ANCHORING"/>
    <property type="match status" value="1"/>
</dbReference>
<feature type="transmembrane region" description="Helical" evidence="7">
    <location>
        <begin position="1095"/>
        <end position="1115"/>
    </location>
</feature>
<dbReference type="SUPFAM" id="SSF49401">
    <property type="entry name" value="Bacterial adhesins"/>
    <property type="match status" value="2"/>
</dbReference>
<keyword evidence="2" id="KW-0134">Cell wall</keyword>
<dbReference type="InterPro" id="IPR008454">
    <property type="entry name" value="Collagen-bd_Cna-like_B-typ_dom"/>
</dbReference>
<feature type="signal peptide" evidence="8">
    <location>
        <begin position="1"/>
        <end position="26"/>
    </location>
</feature>
<feature type="domain" description="Gram-positive cocci surface proteins LPxTG" evidence="9">
    <location>
        <begin position="1087"/>
        <end position="1121"/>
    </location>
</feature>
<feature type="compositionally biased region" description="Low complexity" evidence="6">
    <location>
        <begin position="1046"/>
        <end position="1070"/>
    </location>
</feature>
<dbReference type="Gene3D" id="2.60.40.1280">
    <property type="match status" value="1"/>
</dbReference>
<evidence type="ECO:0000256" key="2">
    <source>
        <dbReference type="ARBA" id="ARBA00022512"/>
    </source>
</evidence>
<evidence type="ECO:0000256" key="5">
    <source>
        <dbReference type="ARBA" id="ARBA00023088"/>
    </source>
</evidence>
<gene>
    <name evidence="10" type="ORF">SAMN05660328_10161</name>
</gene>
<feature type="compositionally biased region" description="Polar residues" evidence="6">
    <location>
        <begin position="493"/>
        <end position="504"/>
    </location>
</feature>
<evidence type="ECO:0000256" key="7">
    <source>
        <dbReference type="SAM" id="Phobius"/>
    </source>
</evidence>
<dbReference type="InterPro" id="IPR011252">
    <property type="entry name" value="Fibrogen-bd_dom1"/>
</dbReference>
<feature type="chain" id="PRO_5010322408" evidence="8">
    <location>
        <begin position="27"/>
        <end position="1121"/>
    </location>
</feature>
<accession>A0A1I7EX28</accession>
<evidence type="ECO:0000256" key="4">
    <source>
        <dbReference type="ARBA" id="ARBA00022729"/>
    </source>
</evidence>
<dbReference type="Pfam" id="PF17802">
    <property type="entry name" value="SpaA"/>
    <property type="match status" value="1"/>
</dbReference>
<evidence type="ECO:0000256" key="6">
    <source>
        <dbReference type="SAM" id="MobiDB-lite"/>
    </source>
</evidence>
<dbReference type="GO" id="GO:0007155">
    <property type="term" value="P:cell adhesion"/>
    <property type="evidence" value="ECO:0007669"/>
    <property type="project" value="InterPro"/>
</dbReference>